<dbReference type="SUPFAM" id="SSF52833">
    <property type="entry name" value="Thioredoxin-like"/>
    <property type="match status" value="1"/>
</dbReference>
<proteinExistence type="predicted"/>
<protein>
    <submittedName>
        <fullName evidence="2">Regulatory protein SoxS</fullName>
    </submittedName>
</protein>
<reference evidence="2 3" key="1">
    <citation type="submission" date="2016-03" db="EMBL/GenBank/DDBJ databases">
        <title>Deep-sea bacteria in the southern Pacific.</title>
        <authorList>
            <person name="Tang K."/>
        </authorList>
    </citation>
    <scope>NUCLEOTIDE SEQUENCE [LARGE SCALE GENOMIC DNA]</scope>
    <source>
        <strain evidence="2 3">JLT2016</strain>
    </source>
</reference>
<dbReference type="RefSeq" id="WP_017468650.1">
    <property type="nucleotide sequence ID" value="NZ_BMEW01000003.1"/>
</dbReference>
<dbReference type="InterPro" id="IPR036249">
    <property type="entry name" value="Thioredoxin-like_sf"/>
</dbReference>
<evidence type="ECO:0000313" key="2">
    <source>
        <dbReference type="EMBL" id="APX21827.1"/>
    </source>
</evidence>
<dbReference type="AlphaFoldDB" id="A0A1U7D0Z6"/>
<dbReference type="Gene3D" id="3.40.30.10">
    <property type="entry name" value="Glutaredoxin"/>
    <property type="match status" value="1"/>
</dbReference>
<keyword evidence="1" id="KW-0732">Signal</keyword>
<dbReference type="KEGG" id="tpro:Ga0080559_TMP1031"/>
<gene>
    <name evidence="2" type="ORF">Ga0080559_TMP1031</name>
</gene>
<dbReference type="OrthoDB" id="7362982at2"/>
<evidence type="ECO:0000313" key="3">
    <source>
        <dbReference type="Proteomes" id="UP000186559"/>
    </source>
</evidence>
<evidence type="ECO:0000256" key="1">
    <source>
        <dbReference type="SAM" id="SignalP"/>
    </source>
</evidence>
<keyword evidence="3" id="KW-1185">Reference proteome</keyword>
<dbReference type="STRING" id="1229727.Ga0080559_TMP1031"/>
<feature type="signal peptide" evidence="1">
    <location>
        <begin position="1"/>
        <end position="22"/>
    </location>
</feature>
<organism evidence="2 3">
    <name type="scientific">Salipiger profundus</name>
    <dbReference type="NCBI Taxonomy" id="1229727"/>
    <lineage>
        <taxon>Bacteria</taxon>
        <taxon>Pseudomonadati</taxon>
        <taxon>Pseudomonadota</taxon>
        <taxon>Alphaproteobacteria</taxon>
        <taxon>Rhodobacterales</taxon>
        <taxon>Roseobacteraceae</taxon>
        <taxon>Salipiger</taxon>
    </lineage>
</organism>
<sequence length="136" mass="14740" precursor="true">MVLTRSIAAAALALLVTTGAAASETRLLMVEQAGCAYCAQWNAEIAPAYPKTTEGRFAPLLRADLREGPPDGIAYDRKVLFTPTFILLEDGDELARIEGYPGEDFFWPLLSQMLREHTQYDPSAALDAPAEHAEGG</sequence>
<feature type="chain" id="PRO_5010545408" evidence="1">
    <location>
        <begin position="23"/>
        <end position="136"/>
    </location>
</feature>
<accession>A0A1U7D0Z6</accession>
<dbReference type="EMBL" id="CP014796">
    <property type="protein sequence ID" value="APX21827.1"/>
    <property type="molecule type" value="Genomic_DNA"/>
</dbReference>
<dbReference type="Proteomes" id="UP000186559">
    <property type="component" value="Chromosome"/>
</dbReference>
<name>A0A1U7D0Z6_9RHOB</name>